<accession>A0A0E9NJ10</accession>
<dbReference type="InterPro" id="IPR001670">
    <property type="entry name" value="ADH_Fe/GldA"/>
</dbReference>
<evidence type="ECO:0000313" key="4">
    <source>
        <dbReference type="EMBL" id="GAO49839.1"/>
    </source>
</evidence>
<feature type="domain" description="Alcohol dehydrogenase iron-type/glycerol dehydrogenase GldA" evidence="2">
    <location>
        <begin position="14"/>
        <end position="165"/>
    </location>
</feature>
<dbReference type="Pfam" id="PF00465">
    <property type="entry name" value="Fe-ADH"/>
    <property type="match status" value="1"/>
</dbReference>
<reference evidence="4 5" key="3">
    <citation type="journal article" date="2015" name="Genome Announc.">
        <title>Draft Genome Sequence of the Archiascomycetous Yeast Saitoella complicata.</title>
        <authorList>
            <person name="Yamauchi K."/>
            <person name="Kondo S."/>
            <person name="Hamamoto M."/>
            <person name="Takahashi Y."/>
            <person name="Ogura Y."/>
            <person name="Hayashi T."/>
            <person name="Nishida H."/>
        </authorList>
    </citation>
    <scope>NUCLEOTIDE SEQUENCE [LARGE SCALE GENOMIC DNA]</scope>
    <source>
        <strain evidence="4 5">NRRL Y-17804</strain>
    </source>
</reference>
<reference evidence="4 5" key="1">
    <citation type="journal article" date="2011" name="J. Gen. Appl. Microbiol.">
        <title>Draft genome sequencing of the enigmatic yeast Saitoella complicata.</title>
        <authorList>
            <person name="Nishida H."/>
            <person name="Hamamoto M."/>
            <person name="Sugiyama J."/>
        </authorList>
    </citation>
    <scope>NUCLEOTIDE SEQUENCE [LARGE SCALE GENOMIC DNA]</scope>
    <source>
        <strain evidence="4 5">NRRL Y-17804</strain>
    </source>
</reference>
<dbReference type="InterPro" id="IPR056798">
    <property type="entry name" value="ADH_Fe_C"/>
</dbReference>
<keyword evidence="5" id="KW-1185">Reference proteome</keyword>
<reference evidence="4 5" key="2">
    <citation type="journal article" date="2014" name="J. Gen. Appl. Microbiol.">
        <title>The early diverging ascomycetous budding yeast Saitoella complicata has three histone deacetylases belonging to the Clr6, Hos2, and Rpd3 lineages.</title>
        <authorList>
            <person name="Nishida H."/>
            <person name="Matsumoto T."/>
            <person name="Kondo S."/>
            <person name="Hamamoto M."/>
            <person name="Yoshikawa H."/>
        </authorList>
    </citation>
    <scope>NUCLEOTIDE SEQUENCE [LARGE SCALE GENOMIC DNA]</scope>
    <source>
        <strain evidence="4 5">NRRL Y-17804</strain>
    </source>
</reference>
<dbReference type="GO" id="GO:0005739">
    <property type="term" value="C:mitochondrion"/>
    <property type="evidence" value="ECO:0007669"/>
    <property type="project" value="TreeGrafter"/>
</dbReference>
<dbReference type="PANTHER" id="PTHR11496:SF97">
    <property type="entry name" value="ALCOHOL DEHYDROGENASE IRON-TYPE_GLYCEROL DEHYDROGENASE GLDA DOMAIN-CONTAINING PROTEIN"/>
    <property type="match status" value="1"/>
</dbReference>
<protein>
    <submittedName>
        <fullName evidence="4">Uncharacterized protein</fullName>
    </submittedName>
</protein>
<feature type="domain" description="Fe-containing alcohol dehydrogenase-like C-terminal" evidence="3">
    <location>
        <begin position="177"/>
        <end position="370"/>
    </location>
</feature>
<evidence type="ECO:0000313" key="5">
    <source>
        <dbReference type="Proteomes" id="UP000033140"/>
    </source>
</evidence>
<evidence type="ECO:0000259" key="3">
    <source>
        <dbReference type="Pfam" id="PF25137"/>
    </source>
</evidence>
<dbReference type="EMBL" id="BACD03000026">
    <property type="protein sequence ID" value="GAO49839.1"/>
    <property type="molecule type" value="Genomic_DNA"/>
</dbReference>
<keyword evidence="1" id="KW-0560">Oxidoreductase</keyword>
<dbReference type="PANTHER" id="PTHR11496">
    <property type="entry name" value="ALCOHOL DEHYDROGENASE"/>
    <property type="match status" value="1"/>
</dbReference>
<proteinExistence type="predicted"/>
<dbReference type="RefSeq" id="XP_019026051.1">
    <property type="nucleotide sequence ID" value="XM_019170487.1"/>
</dbReference>
<dbReference type="STRING" id="698492.A0A0E9NJ10"/>
<name>A0A0E9NJ10_SAICN</name>
<sequence length="386" mass="43087">MMETGYYKFTNLEHLYYGPDSLQKIPKILKDWGCQKSAIISTKSLIEKTDLVKKLEKITEATHTQTLGSIAQHSPIKQIKELVEQIEVLGLDSIIAIGGGSPIDGTKFVNHLYHEKTGKYLKYIAVPTTLSAAEYTTGAGYTNEEGVKEQKKDPAMCPGAIILDPNVTTSTPERLWVSTGMRAIDHAIESLYRPGVPVFNKRLCYAALEDLFRYLPLSKANPGNLEYRNALQVASAMSIFPLQMEGGNMTPWPLSHVLGHQLGATYEIPHGITTCITLSRVVRMKANSPHVSPEEKEWVAGALPYIRRGMGVHDVFADEIVVERQVEEVADRIQKLVDGLGLHSNLKDWKVGREEVGKIVERVTKEEKGRTERGEIERVLEECYDA</sequence>
<dbReference type="GO" id="GO:0004022">
    <property type="term" value="F:alcohol dehydrogenase (NAD+) activity"/>
    <property type="evidence" value="ECO:0007669"/>
    <property type="project" value="TreeGrafter"/>
</dbReference>
<dbReference type="Gene3D" id="3.40.50.1970">
    <property type="match status" value="1"/>
</dbReference>
<organism evidence="4 5">
    <name type="scientific">Saitoella complicata (strain BCRC 22490 / CBS 7301 / JCM 7358 / NBRC 10748 / NRRL Y-17804)</name>
    <dbReference type="NCBI Taxonomy" id="698492"/>
    <lineage>
        <taxon>Eukaryota</taxon>
        <taxon>Fungi</taxon>
        <taxon>Dikarya</taxon>
        <taxon>Ascomycota</taxon>
        <taxon>Taphrinomycotina</taxon>
        <taxon>Taphrinomycotina incertae sedis</taxon>
        <taxon>Saitoella</taxon>
    </lineage>
</organism>
<evidence type="ECO:0000256" key="1">
    <source>
        <dbReference type="ARBA" id="ARBA00023002"/>
    </source>
</evidence>
<dbReference type="Gene3D" id="1.20.1090.10">
    <property type="entry name" value="Dehydroquinate synthase-like - alpha domain"/>
    <property type="match status" value="1"/>
</dbReference>
<dbReference type="Pfam" id="PF25137">
    <property type="entry name" value="ADH_Fe_C"/>
    <property type="match status" value="1"/>
</dbReference>
<dbReference type="InterPro" id="IPR039697">
    <property type="entry name" value="Alcohol_dehydrogenase_Fe"/>
</dbReference>
<dbReference type="CDD" id="cd08192">
    <property type="entry name" value="MAR-like"/>
    <property type="match status" value="1"/>
</dbReference>
<dbReference type="Proteomes" id="UP000033140">
    <property type="component" value="Unassembled WGS sequence"/>
</dbReference>
<comment type="caution">
    <text evidence="4">The sequence shown here is derived from an EMBL/GenBank/DDBJ whole genome shotgun (WGS) entry which is preliminary data.</text>
</comment>
<dbReference type="AlphaFoldDB" id="A0A0E9NJ10"/>
<dbReference type="SUPFAM" id="SSF56796">
    <property type="entry name" value="Dehydroquinate synthase-like"/>
    <property type="match status" value="1"/>
</dbReference>
<dbReference type="OrthoDB" id="339764at2759"/>
<dbReference type="OMA" id="DHAVECM"/>
<dbReference type="GO" id="GO:0046872">
    <property type="term" value="F:metal ion binding"/>
    <property type="evidence" value="ECO:0007669"/>
    <property type="project" value="InterPro"/>
</dbReference>
<gene>
    <name evidence="4" type="ORF">G7K_3977-t1</name>
</gene>
<evidence type="ECO:0000259" key="2">
    <source>
        <dbReference type="Pfam" id="PF00465"/>
    </source>
</evidence>